<sequence length="245" mass="28139">MLQFLITGVWYEDETKWMPILLRQDNLVDVRLILGKAPQYPRAPAPELPKCYLYTRINYGKGHHGKWLCRNKLALKHVNSGEINMMFDLFLILYHISLPFPQLKREWDESRSTPVLLDPVLGKVIWFQAEILCIPWKDVFGFRSGADGRPDNDVDLRSDVLCSLIDKSRTLSLWPFTGVGSTVSEQSSIGSPVLESSELRYLHVYYAYRKSCSQWVVARLTLCHSDADLMAKLEAVMEEKLSDDA</sequence>
<accession>A0A7R9GC82</accession>
<dbReference type="EMBL" id="OA882497">
    <property type="protein sequence ID" value="CAD7275687.1"/>
    <property type="molecule type" value="Genomic_DNA"/>
</dbReference>
<dbReference type="EMBL" id="CAJPEX010000460">
    <property type="protein sequence ID" value="CAG0915839.1"/>
    <property type="molecule type" value="Genomic_DNA"/>
</dbReference>
<proteinExistence type="predicted"/>
<dbReference type="AlphaFoldDB" id="A0A7R9GC82"/>
<dbReference type="OrthoDB" id="530923at2759"/>
<keyword evidence="2" id="KW-1185">Reference proteome</keyword>
<evidence type="ECO:0000313" key="2">
    <source>
        <dbReference type="Proteomes" id="UP000678499"/>
    </source>
</evidence>
<evidence type="ECO:0000313" key="1">
    <source>
        <dbReference type="EMBL" id="CAD7275687.1"/>
    </source>
</evidence>
<name>A0A7R9GC82_9CRUS</name>
<protein>
    <submittedName>
        <fullName evidence="1">Uncharacterized protein</fullName>
    </submittedName>
</protein>
<dbReference type="Proteomes" id="UP000678499">
    <property type="component" value="Unassembled WGS sequence"/>
</dbReference>
<gene>
    <name evidence="1" type="ORF">NMOB1V02_LOCUS3476</name>
</gene>
<organism evidence="1">
    <name type="scientific">Notodromas monacha</name>
    <dbReference type="NCBI Taxonomy" id="399045"/>
    <lineage>
        <taxon>Eukaryota</taxon>
        <taxon>Metazoa</taxon>
        <taxon>Ecdysozoa</taxon>
        <taxon>Arthropoda</taxon>
        <taxon>Crustacea</taxon>
        <taxon>Oligostraca</taxon>
        <taxon>Ostracoda</taxon>
        <taxon>Podocopa</taxon>
        <taxon>Podocopida</taxon>
        <taxon>Cypridocopina</taxon>
        <taxon>Cypridoidea</taxon>
        <taxon>Cyprididae</taxon>
        <taxon>Notodromas</taxon>
    </lineage>
</organism>
<reference evidence="1" key="1">
    <citation type="submission" date="2020-11" db="EMBL/GenBank/DDBJ databases">
        <authorList>
            <person name="Tran Van P."/>
        </authorList>
    </citation>
    <scope>NUCLEOTIDE SEQUENCE</scope>
</reference>